<sequence length="76" mass="8986">MRRSGLNNRFKRERFWDNFPVEQCVLDSYVSASYGDRRKRTGARRPRRPPVVKKAKNADAPVRRRRPSGKPPFETL</sequence>
<name>A0A4C1YYS8_EUMVA</name>
<evidence type="ECO:0000313" key="3">
    <source>
        <dbReference type="Proteomes" id="UP000299102"/>
    </source>
</evidence>
<accession>A0A4C1YYS8</accession>
<dbReference type="EMBL" id="BGZK01001428">
    <property type="protein sequence ID" value="GBP79749.1"/>
    <property type="molecule type" value="Genomic_DNA"/>
</dbReference>
<dbReference type="Proteomes" id="UP000299102">
    <property type="component" value="Unassembled WGS sequence"/>
</dbReference>
<feature type="compositionally biased region" description="Basic residues" evidence="1">
    <location>
        <begin position="37"/>
        <end position="55"/>
    </location>
</feature>
<protein>
    <submittedName>
        <fullName evidence="2">Uncharacterized protein</fullName>
    </submittedName>
</protein>
<evidence type="ECO:0000313" key="2">
    <source>
        <dbReference type="EMBL" id="GBP79749.1"/>
    </source>
</evidence>
<dbReference type="AlphaFoldDB" id="A0A4C1YYS8"/>
<proteinExistence type="predicted"/>
<comment type="caution">
    <text evidence="2">The sequence shown here is derived from an EMBL/GenBank/DDBJ whole genome shotgun (WGS) entry which is preliminary data.</text>
</comment>
<reference evidence="2 3" key="1">
    <citation type="journal article" date="2019" name="Commun. Biol.">
        <title>The bagworm genome reveals a unique fibroin gene that provides high tensile strength.</title>
        <authorList>
            <person name="Kono N."/>
            <person name="Nakamura H."/>
            <person name="Ohtoshi R."/>
            <person name="Tomita M."/>
            <person name="Numata K."/>
            <person name="Arakawa K."/>
        </authorList>
    </citation>
    <scope>NUCLEOTIDE SEQUENCE [LARGE SCALE GENOMIC DNA]</scope>
</reference>
<gene>
    <name evidence="2" type="ORF">EVAR_67524_1</name>
</gene>
<organism evidence="2 3">
    <name type="scientific">Eumeta variegata</name>
    <name type="common">Bagworm moth</name>
    <name type="synonym">Eumeta japonica</name>
    <dbReference type="NCBI Taxonomy" id="151549"/>
    <lineage>
        <taxon>Eukaryota</taxon>
        <taxon>Metazoa</taxon>
        <taxon>Ecdysozoa</taxon>
        <taxon>Arthropoda</taxon>
        <taxon>Hexapoda</taxon>
        <taxon>Insecta</taxon>
        <taxon>Pterygota</taxon>
        <taxon>Neoptera</taxon>
        <taxon>Endopterygota</taxon>
        <taxon>Lepidoptera</taxon>
        <taxon>Glossata</taxon>
        <taxon>Ditrysia</taxon>
        <taxon>Tineoidea</taxon>
        <taxon>Psychidae</taxon>
        <taxon>Oiketicinae</taxon>
        <taxon>Eumeta</taxon>
    </lineage>
</organism>
<evidence type="ECO:0000256" key="1">
    <source>
        <dbReference type="SAM" id="MobiDB-lite"/>
    </source>
</evidence>
<feature type="region of interest" description="Disordered" evidence="1">
    <location>
        <begin position="34"/>
        <end position="76"/>
    </location>
</feature>
<keyword evidence="3" id="KW-1185">Reference proteome</keyword>